<name>A0ACB8S7B0_9AGAM</name>
<evidence type="ECO:0000313" key="2">
    <source>
        <dbReference type="Proteomes" id="UP000814033"/>
    </source>
</evidence>
<reference evidence="1" key="2">
    <citation type="journal article" date="2022" name="New Phytol.">
        <title>Evolutionary transition to the ectomycorrhizal habit in the genomes of a hyperdiverse lineage of mushroom-forming fungi.</title>
        <authorList>
            <person name="Looney B."/>
            <person name="Miyauchi S."/>
            <person name="Morin E."/>
            <person name="Drula E."/>
            <person name="Courty P.E."/>
            <person name="Kohler A."/>
            <person name="Kuo A."/>
            <person name="LaButti K."/>
            <person name="Pangilinan J."/>
            <person name="Lipzen A."/>
            <person name="Riley R."/>
            <person name="Andreopoulos W."/>
            <person name="He G."/>
            <person name="Johnson J."/>
            <person name="Nolan M."/>
            <person name="Tritt A."/>
            <person name="Barry K.W."/>
            <person name="Grigoriev I.V."/>
            <person name="Nagy L.G."/>
            <person name="Hibbett D."/>
            <person name="Henrissat B."/>
            <person name="Matheny P.B."/>
            <person name="Labbe J."/>
            <person name="Martin F.M."/>
        </authorList>
    </citation>
    <scope>NUCLEOTIDE SEQUENCE</scope>
    <source>
        <strain evidence="1">FP105234-sp</strain>
    </source>
</reference>
<sequence length="358" mass="38789">MPIAVAVWSLVVRPGEPQSVVPETDVVITNIALGEELDDEKSRTTVKFTYARPVSVDDSDDEKEDDDEPGSLGVAVLGSLTPGKIEQASVNVTLEENEEYLFEVVGKNTIHLTGNYIDQSPDNVPFNDESEPEDEDEDEDGFDLRDVSSDVEIDPAELDVPSDEDDAADRFEEIEETASAKPAKRARESDDLSKKKAKKLKAENGTALASGSEANGAEEPKKDKKDKKEKKEKKDKGKEVNAPAEASPMKELSGGLKVQDMKVGTGPQAKKGSVVYMRYIGKLQNGKVFDSNTKGKPFVFKLGQGSVIKGWDQGIAGMAVGGERLLIVPPSLGYGSKKNDAIPANSTLRFECKLVDIK</sequence>
<accession>A0ACB8S7B0</accession>
<reference evidence="1" key="1">
    <citation type="submission" date="2021-02" db="EMBL/GenBank/DDBJ databases">
        <authorList>
            <consortium name="DOE Joint Genome Institute"/>
            <person name="Ahrendt S."/>
            <person name="Looney B.P."/>
            <person name="Miyauchi S."/>
            <person name="Morin E."/>
            <person name="Drula E."/>
            <person name="Courty P.E."/>
            <person name="Chicoki N."/>
            <person name="Fauchery L."/>
            <person name="Kohler A."/>
            <person name="Kuo A."/>
            <person name="Labutti K."/>
            <person name="Pangilinan J."/>
            <person name="Lipzen A."/>
            <person name="Riley R."/>
            <person name="Andreopoulos W."/>
            <person name="He G."/>
            <person name="Johnson J."/>
            <person name="Barry K.W."/>
            <person name="Grigoriev I.V."/>
            <person name="Nagy L."/>
            <person name="Hibbett D."/>
            <person name="Henrissat B."/>
            <person name="Matheny P.B."/>
            <person name="Labbe J."/>
            <person name="Martin F."/>
        </authorList>
    </citation>
    <scope>NUCLEOTIDE SEQUENCE</scope>
    <source>
        <strain evidence="1">FP105234-sp</strain>
    </source>
</reference>
<dbReference type="EMBL" id="MU275849">
    <property type="protein sequence ID" value="KAI0051810.1"/>
    <property type="molecule type" value="Genomic_DNA"/>
</dbReference>
<dbReference type="Proteomes" id="UP000814033">
    <property type="component" value="Unassembled WGS sequence"/>
</dbReference>
<evidence type="ECO:0000313" key="1">
    <source>
        <dbReference type="EMBL" id="KAI0051810.1"/>
    </source>
</evidence>
<protein>
    <submittedName>
        <fullName evidence="1">Uncharacterized protein</fullName>
    </submittedName>
</protein>
<comment type="caution">
    <text evidence="1">The sequence shown here is derived from an EMBL/GenBank/DDBJ whole genome shotgun (WGS) entry which is preliminary data.</text>
</comment>
<proteinExistence type="predicted"/>
<gene>
    <name evidence="1" type="ORF">FA95DRAFT_1602310</name>
</gene>
<organism evidence="1 2">
    <name type="scientific">Auriscalpium vulgare</name>
    <dbReference type="NCBI Taxonomy" id="40419"/>
    <lineage>
        <taxon>Eukaryota</taxon>
        <taxon>Fungi</taxon>
        <taxon>Dikarya</taxon>
        <taxon>Basidiomycota</taxon>
        <taxon>Agaricomycotina</taxon>
        <taxon>Agaricomycetes</taxon>
        <taxon>Russulales</taxon>
        <taxon>Auriscalpiaceae</taxon>
        <taxon>Auriscalpium</taxon>
    </lineage>
</organism>
<keyword evidence="2" id="KW-1185">Reference proteome</keyword>